<organism evidence="1 2">
    <name type="scientific">Datura stramonium</name>
    <name type="common">Jimsonweed</name>
    <name type="synonym">Common thornapple</name>
    <dbReference type="NCBI Taxonomy" id="4076"/>
    <lineage>
        <taxon>Eukaryota</taxon>
        <taxon>Viridiplantae</taxon>
        <taxon>Streptophyta</taxon>
        <taxon>Embryophyta</taxon>
        <taxon>Tracheophyta</taxon>
        <taxon>Spermatophyta</taxon>
        <taxon>Magnoliopsida</taxon>
        <taxon>eudicotyledons</taxon>
        <taxon>Gunneridae</taxon>
        <taxon>Pentapetalae</taxon>
        <taxon>asterids</taxon>
        <taxon>lamiids</taxon>
        <taxon>Solanales</taxon>
        <taxon>Solanaceae</taxon>
        <taxon>Solanoideae</taxon>
        <taxon>Datureae</taxon>
        <taxon>Datura</taxon>
    </lineage>
</organism>
<dbReference type="PANTHER" id="PTHR34061:SF14">
    <property type="match status" value="1"/>
</dbReference>
<gene>
    <name evidence="1" type="ORF">HAX54_011318</name>
</gene>
<evidence type="ECO:0000313" key="1">
    <source>
        <dbReference type="EMBL" id="MCD7471038.1"/>
    </source>
</evidence>
<dbReference type="EMBL" id="JACEIK010001640">
    <property type="protein sequence ID" value="MCD7471038.1"/>
    <property type="molecule type" value="Genomic_DNA"/>
</dbReference>
<reference evidence="1 2" key="1">
    <citation type="journal article" date="2021" name="BMC Genomics">
        <title>Datura genome reveals duplications of psychoactive alkaloid biosynthetic genes and high mutation rate following tissue culture.</title>
        <authorList>
            <person name="Rajewski A."/>
            <person name="Carter-House D."/>
            <person name="Stajich J."/>
            <person name="Litt A."/>
        </authorList>
    </citation>
    <scope>NUCLEOTIDE SEQUENCE [LARGE SCALE GENOMIC DNA]</scope>
    <source>
        <strain evidence="1">AR-01</strain>
    </source>
</reference>
<dbReference type="Proteomes" id="UP000823775">
    <property type="component" value="Unassembled WGS sequence"/>
</dbReference>
<name>A0ABS8TIK0_DATST</name>
<proteinExistence type="predicted"/>
<comment type="caution">
    <text evidence="1">The sequence shown here is derived from an EMBL/GenBank/DDBJ whole genome shotgun (WGS) entry which is preliminary data.</text>
</comment>
<evidence type="ECO:0000313" key="2">
    <source>
        <dbReference type="Proteomes" id="UP000823775"/>
    </source>
</evidence>
<keyword evidence="2" id="KW-1185">Reference proteome</keyword>
<protein>
    <submittedName>
        <fullName evidence="1">Uncharacterized protein</fullName>
    </submittedName>
</protein>
<dbReference type="PANTHER" id="PTHR34061">
    <property type="entry name" value="PROTEIN, PUTATIVE-RELATED"/>
    <property type="match status" value="1"/>
</dbReference>
<accession>A0ABS8TIK0</accession>
<sequence length="107" mass="11725">MKKAERAPTCWCQKSSMVTPREEPEKSITSCGRTVVSKRNDGVATRLISGVAAAFFVSLERCSCVYVDTKHDSEDAGETCALMITEVGCDATDENAPRLIRGLNFEF</sequence>